<feature type="transmembrane region" description="Helical" evidence="6">
    <location>
        <begin position="196"/>
        <end position="217"/>
    </location>
</feature>
<feature type="transmembrane region" description="Helical" evidence="6">
    <location>
        <begin position="335"/>
        <end position="358"/>
    </location>
</feature>
<dbReference type="InterPro" id="IPR039672">
    <property type="entry name" value="MFS_2"/>
</dbReference>
<sequence>MAVVEADLKKGKQAVSSNQKLSLLEKVSYGLGDAGSNLIYTVITTYLTFYFTDVYGLGAAAVGTLMLIARFVDMIDSPIFGVLIDRTNTKWGKSRPWILWSSFPFAIVSILLFMGPELSASGKLAYAYIFYIAANVLYAAVNNPLTTMLPSMSSDVQERTVANTFRMIGGQVGGLIVNLTLLPLVAYFGAGNQQKGFFYTMTLFAIVGLILFIVTFLNTRERVQNIAGQDQSLSVKESLKAIKGNRPWMAVSLLGIVFFLMYIMKLSAGIYYMTYTLEKPEIVSLVNTLSMVTVLGMLAVPFLSKRFSKKSLIITGIGINIIGQLIIYVGGHNVAMIILGTIVGGIGLGLPGGLLFALMADTVDYGEWKSGIRAQGILVSAAGIGIKLGSGLGSAIPAWLLAAGGYVAKQKQTDSALQMITLNYIWLPIVFSVLSILIMVFIYKWDKPHNEIVAELEARRAQV</sequence>
<dbReference type="GO" id="GO:0015293">
    <property type="term" value="F:symporter activity"/>
    <property type="evidence" value="ECO:0007669"/>
    <property type="project" value="InterPro"/>
</dbReference>
<feature type="transmembrane region" description="Helical" evidence="6">
    <location>
        <begin position="285"/>
        <end position="304"/>
    </location>
</feature>
<feature type="domain" description="Major facilitator superfamily (MFS) profile" evidence="7">
    <location>
        <begin position="1"/>
        <end position="447"/>
    </location>
</feature>
<evidence type="ECO:0000256" key="5">
    <source>
        <dbReference type="ARBA" id="ARBA00023136"/>
    </source>
</evidence>
<keyword evidence="5 6" id="KW-0472">Membrane</keyword>
<feature type="transmembrane region" description="Helical" evidence="6">
    <location>
        <begin position="54"/>
        <end position="75"/>
    </location>
</feature>
<dbReference type="EMBL" id="JTHP01000015">
    <property type="protein sequence ID" value="KJD45778.1"/>
    <property type="molecule type" value="Genomic_DNA"/>
</dbReference>
<dbReference type="InterPro" id="IPR020846">
    <property type="entry name" value="MFS_dom"/>
</dbReference>
<reference evidence="8 9" key="1">
    <citation type="submission" date="2014-11" db="EMBL/GenBank/DDBJ databases">
        <title>Draft Genome Sequences of Paenibacillus polymyxa NRRL B-30509 and Paenibacillus terrae NRRL B-30644, Strains from a Poultry Environment that Produce Tridecaptin A and Paenicidins.</title>
        <authorList>
            <person name="van Belkum M.J."/>
            <person name="Lohans C.T."/>
            <person name="Vederas J.C."/>
        </authorList>
    </citation>
    <scope>NUCLEOTIDE SEQUENCE [LARGE SCALE GENOMIC DNA]</scope>
    <source>
        <strain evidence="8 9">NRRL B-30644</strain>
    </source>
</reference>
<accession>A0A0D7X494</accession>
<feature type="transmembrane region" description="Helical" evidence="6">
    <location>
        <begin position="422"/>
        <end position="443"/>
    </location>
</feature>
<dbReference type="Gene3D" id="1.20.1250.20">
    <property type="entry name" value="MFS general substrate transporter like domains"/>
    <property type="match status" value="2"/>
</dbReference>
<dbReference type="Pfam" id="PF13347">
    <property type="entry name" value="MFS_2"/>
    <property type="match status" value="1"/>
</dbReference>
<evidence type="ECO:0000256" key="3">
    <source>
        <dbReference type="ARBA" id="ARBA00022692"/>
    </source>
</evidence>
<dbReference type="InterPro" id="IPR036259">
    <property type="entry name" value="MFS_trans_sf"/>
</dbReference>
<evidence type="ECO:0000313" key="8">
    <source>
        <dbReference type="EMBL" id="KJD45778.1"/>
    </source>
</evidence>
<feature type="transmembrane region" description="Helical" evidence="6">
    <location>
        <begin position="96"/>
        <end position="114"/>
    </location>
</feature>
<dbReference type="InterPro" id="IPR001927">
    <property type="entry name" value="Na/Gal_symport"/>
</dbReference>
<keyword evidence="9" id="KW-1185">Reference proteome</keyword>
<dbReference type="RefSeq" id="WP_044645963.1">
    <property type="nucleotide sequence ID" value="NZ_JTHP01000015.1"/>
</dbReference>
<dbReference type="AlphaFoldDB" id="A0A0D7X494"/>
<feature type="transmembrane region" description="Helical" evidence="6">
    <location>
        <begin position="126"/>
        <end position="146"/>
    </location>
</feature>
<evidence type="ECO:0000313" key="9">
    <source>
        <dbReference type="Proteomes" id="UP000032534"/>
    </source>
</evidence>
<comment type="caution">
    <text evidence="8">The sequence shown here is derived from an EMBL/GenBank/DDBJ whole genome shotgun (WGS) entry which is preliminary data.</text>
</comment>
<dbReference type="PANTHER" id="PTHR11328:SF24">
    <property type="entry name" value="MAJOR FACILITATOR SUPERFAMILY (MFS) PROFILE DOMAIN-CONTAINING PROTEIN"/>
    <property type="match status" value="1"/>
</dbReference>
<dbReference type="GO" id="GO:0005886">
    <property type="term" value="C:plasma membrane"/>
    <property type="evidence" value="ECO:0007669"/>
    <property type="project" value="UniProtKB-SubCell"/>
</dbReference>
<keyword evidence="4 6" id="KW-1133">Transmembrane helix</keyword>
<dbReference type="Proteomes" id="UP000032534">
    <property type="component" value="Unassembled WGS sequence"/>
</dbReference>
<evidence type="ECO:0000256" key="2">
    <source>
        <dbReference type="ARBA" id="ARBA00022448"/>
    </source>
</evidence>
<evidence type="ECO:0000259" key="7">
    <source>
        <dbReference type="PROSITE" id="PS50850"/>
    </source>
</evidence>
<keyword evidence="2" id="KW-0813">Transport</keyword>
<evidence type="ECO:0000256" key="6">
    <source>
        <dbReference type="SAM" id="Phobius"/>
    </source>
</evidence>
<dbReference type="NCBIfam" id="TIGR00792">
    <property type="entry name" value="gph"/>
    <property type="match status" value="1"/>
</dbReference>
<dbReference type="OrthoDB" id="9764596at2"/>
<gene>
    <name evidence="8" type="ORF">QD47_09805</name>
</gene>
<evidence type="ECO:0000256" key="4">
    <source>
        <dbReference type="ARBA" id="ARBA00022989"/>
    </source>
</evidence>
<dbReference type="PANTHER" id="PTHR11328">
    <property type="entry name" value="MAJOR FACILITATOR SUPERFAMILY DOMAIN-CONTAINING PROTEIN"/>
    <property type="match status" value="1"/>
</dbReference>
<protein>
    <submittedName>
        <fullName evidence="8">Sodium:solute symporter</fullName>
    </submittedName>
</protein>
<organism evidence="8 9">
    <name type="scientific">Paenibacillus terrae</name>
    <dbReference type="NCBI Taxonomy" id="159743"/>
    <lineage>
        <taxon>Bacteria</taxon>
        <taxon>Bacillati</taxon>
        <taxon>Bacillota</taxon>
        <taxon>Bacilli</taxon>
        <taxon>Bacillales</taxon>
        <taxon>Paenibacillaceae</taxon>
        <taxon>Paenibacillus</taxon>
    </lineage>
</organism>
<dbReference type="SUPFAM" id="SSF103473">
    <property type="entry name" value="MFS general substrate transporter"/>
    <property type="match status" value="1"/>
</dbReference>
<dbReference type="PROSITE" id="PS50850">
    <property type="entry name" value="MFS"/>
    <property type="match status" value="1"/>
</dbReference>
<name>A0A0D7X494_9BACL</name>
<feature type="transmembrane region" description="Helical" evidence="6">
    <location>
        <begin position="378"/>
        <end position="402"/>
    </location>
</feature>
<dbReference type="PATRIC" id="fig|159743.3.peg.2186"/>
<feature type="transmembrane region" description="Helical" evidence="6">
    <location>
        <begin position="248"/>
        <end position="273"/>
    </location>
</feature>
<dbReference type="GO" id="GO:0006814">
    <property type="term" value="P:sodium ion transport"/>
    <property type="evidence" value="ECO:0007669"/>
    <property type="project" value="InterPro"/>
</dbReference>
<comment type="subcellular location">
    <subcellularLocation>
        <location evidence="1">Cell membrane</location>
        <topology evidence="1">Multi-pass membrane protein</topology>
    </subcellularLocation>
</comment>
<proteinExistence type="predicted"/>
<feature type="transmembrane region" description="Helical" evidence="6">
    <location>
        <begin position="167"/>
        <end position="190"/>
    </location>
</feature>
<keyword evidence="3 6" id="KW-0812">Transmembrane</keyword>
<evidence type="ECO:0000256" key="1">
    <source>
        <dbReference type="ARBA" id="ARBA00004651"/>
    </source>
</evidence>
<dbReference type="GO" id="GO:0008643">
    <property type="term" value="P:carbohydrate transport"/>
    <property type="evidence" value="ECO:0007669"/>
    <property type="project" value="InterPro"/>
</dbReference>
<dbReference type="CDD" id="cd17332">
    <property type="entry name" value="MFS_MelB_like"/>
    <property type="match status" value="1"/>
</dbReference>
<feature type="transmembrane region" description="Helical" evidence="6">
    <location>
        <begin position="311"/>
        <end position="329"/>
    </location>
</feature>